<protein>
    <submittedName>
        <fullName evidence="1">Uncharacterized protein</fullName>
    </submittedName>
</protein>
<evidence type="ECO:0000313" key="1">
    <source>
        <dbReference type="EMBL" id="PIO55102.1"/>
    </source>
</evidence>
<accession>A0A2G9TC37</accession>
<feature type="non-terminal residue" evidence="1">
    <location>
        <position position="1"/>
    </location>
</feature>
<dbReference type="Proteomes" id="UP000230423">
    <property type="component" value="Unassembled WGS sequence"/>
</dbReference>
<sequence>LQAARYHDCEEIGAWHKRIKNHLWRCIEYGINNGVDANPIFNTCLMHVRGVHKWPEEKLTGPYTKCYHDPVSRPCHESLMLDGKAFRKFEDIIMTEYLQQDMANSSPYGDIVPSIDLPVLFINGYDACKFVEDVGNLQKKKSDTKETETQATSEEFSYETYMEEIHF</sequence>
<reference evidence="1 2" key="1">
    <citation type="submission" date="2015-09" db="EMBL/GenBank/DDBJ databases">
        <title>Draft genome of the parasitic nematode Teladorsagia circumcincta isolate WARC Sus (inbred).</title>
        <authorList>
            <person name="Mitreva M."/>
        </authorList>
    </citation>
    <scope>NUCLEOTIDE SEQUENCE [LARGE SCALE GENOMIC DNA]</scope>
    <source>
        <strain evidence="1 2">S</strain>
    </source>
</reference>
<gene>
    <name evidence="1" type="ORF">TELCIR_23515</name>
</gene>
<proteinExistence type="predicted"/>
<name>A0A2G9TC37_TELCI</name>
<keyword evidence="2" id="KW-1185">Reference proteome</keyword>
<dbReference type="AlphaFoldDB" id="A0A2G9TC37"/>
<organism evidence="1 2">
    <name type="scientific">Teladorsagia circumcincta</name>
    <name type="common">Brown stomach worm</name>
    <name type="synonym">Ostertagia circumcincta</name>
    <dbReference type="NCBI Taxonomy" id="45464"/>
    <lineage>
        <taxon>Eukaryota</taxon>
        <taxon>Metazoa</taxon>
        <taxon>Ecdysozoa</taxon>
        <taxon>Nematoda</taxon>
        <taxon>Chromadorea</taxon>
        <taxon>Rhabditida</taxon>
        <taxon>Rhabditina</taxon>
        <taxon>Rhabditomorpha</taxon>
        <taxon>Strongyloidea</taxon>
        <taxon>Trichostrongylidae</taxon>
        <taxon>Teladorsagia</taxon>
    </lineage>
</organism>
<dbReference type="EMBL" id="KZ388945">
    <property type="protein sequence ID" value="PIO55102.1"/>
    <property type="molecule type" value="Genomic_DNA"/>
</dbReference>
<evidence type="ECO:0000313" key="2">
    <source>
        <dbReference type="Proteomes" id="UP000230423"/>
    </source>
</evidence>